<evidence type="ECO:0000256" key="1">
    <source>
        <dbReference type="SAM" id="SignalP"/>
    </source>
</evidence>
<keyword evidence="1" id="KW-0732">Signal</keyword>
<proteinExistence type="predicted"/>
<dbReference type="Pfam" id="PF06757">
    <property type="entry name" value="Ins_allergen_rp"/>
    <property type="match status" value="1"/>
</dbReference>
<dbReference type="AlphaFoldDB" id="A0A0L0BYM7"/>
<dbReference type="PANTHER" id="PTHR21163:SF0">
    <property type="entry name" value="GH08205P-RELATED"/>
    <property type="match status" value="1"/>
</dbReference>
<dbReference type="OrthoDB" id="7882129at2759"/>
<dbReference type="EMBL" id="JRES01001160">
    <property type="protein sequence ID" value="KNC25081.1"/>
    <property type="molecule type" value="Genomic_DNA"/>
</dbReference>
<evidence type="ECO:0000313" key="2">
    <source>
        <dbReference type="EMBL" id="KNC25081.1"/>
    </source>
</evidence>
<name>A0A0L0BYM7_LUCCU</name>
<accession>A0A0L0BYM7</accession>
<dbReference type="InterPro" id="IPR010629">
    <property type="entry name" value="Ins_allergen"/>
</dbReference>
<dbReference type="Proteomes" id="UP000037069">
    <property type="component" value="Unassembled WGS sequence"/>
</dbReference>
<keyword evidence="3" id="KW-1185">Reference proteome</keyword>
<feature type="chain" id="PRO_5005535359" description="Protein G12" evidence="1">
    <location>
        <begin position="21"/>
        <end position="234"/>
    </location>
</feature>
<organism evidence="2 3">
    <name type="scientific">Lucilia cuprina</name>
    <name type="common">Green bottle fly</name>
    <name type="synonym">Australian sheep blowfly</name>
    <dbReference type="NCBI Taxonomy" id="7375"/>
    <lineage>
        <taxon>Eukaryota</taxon>
        <taxon>Metazoa</taxon>
        <taxon>Ecdysozoa</taxon>
        <taxon>Arthropoda</taxon>
        <taxon>Hexapoda</taxon>
        <taxon>Insecta</taxon>
        <taxon>Pterygota</taxon>
        <taxon>Neoptera</taxon>
        <taxon>Endopterygota</taxon>
        <taxon>Diptera</taxon>
        <taxon>Brachycera</taxon>
        <taxon>Muscomorpha</taxon>
        <taxon>Oestroidea</taxon>
        <taxon>Calliphoridae</taxon>
        <taxon>Luciliinae</taxon>
        <taxon>Lucilia</taxon>
    </lineage>
</organism>
<reference evidence="2 3" key="1">
    <citation type="journal article" date="2015" name="Nat. Commun.">
        <title>Lucilia cuprina genome unlocks parasitic fly biology to underpin future interventions.</title>
        <authorList>
            <person name="Anstead C.A."/>
            <person name="Korhonen P.K."/>
            <person name="Young N.D."/>
            <person name="Hall R.S."/>
            <person name="Jex A.R."/>
            <person name="Murali S.C."/>
            <person name="Hughes D.S."/>
            <person name="Lee S.F."/>
            <person name="Perry T."/>
            <person name="Stroehlein A.J."/>
            <person name="Ansell B.R."/>
            <person name="Breugelmans B."/>
            <person name="Hofmann A."/>
            <person name="Qu J."/>
            <person name="Dugan S."/>
            <person name="Lee S.L."/>
            <person name="Chao H."/>
            <person name="Dinh H."/>
            <person name="Han Y."/>
            <person name="Doddapaneni H.V."/>
            <person name="Worley K.C."/>
            <person name="Muzny D.M."/>
            <person name="Ioannidis P."/>
            <person name="Waterhouse R.M."/>
            <person name="Zdobnov E.M."/>
            <person name="James P.J."/>
            <person name="Bagnall N.H."/>
            <person name="Kotze A.C."/>
            <person name="Gibbs R.A."/>
            <person name="Richards S."/>
            <person name="Batterham P."/>
            <person name="Gasser R.B."/>
        </authorList>
    </citation>
    <scope>NUCLEOTIDE SEQUENCE [LARGE SCALE GENOMIC DNA]</scope>
    <source>
        <strain evidence="2 3">LS</strain>
        <tissue evidence="2">Full body</tissue>
    </source>
</reference>
<evidence type="ECO:0008006" key="4">
    <source>
        <dbReference type="Google" id="ProtNLM"/>
    </source>
</evidence>
<sequence>MRFVLIFVLIGICALGGGKAMVSPHNNPVIIPTAAPLNTLAQDLDEIKRLIPTKPIQQLAIRYLLNDAQFQTFVRLINSQDGYMTLMRFRSQPEVMRLTSWIRSQIMLSAVELESDESNESLRIINRSPFWSQNVYGWQGFVNEFLLYYPEDMIRMHVQTKVAQNGIFAQFIQRVRDLKPVYDRIIALPEAQRLISKLQANGIDTVGLDTFIRNQFGWQQTLKIAAPAPQQNQV</sequence>
<gene>
    <name evidence="2" type="ORF">FF38_11929</name>
</gene>
<protein>
    <recommendedName>
        <fullName evidence="4">Protein G12</fullName>
    </recommendedName>
</protein>
<evidence type="ECO:0000313" key="3">
    <source>
        <dbReference type="Proteomes" id="UP000037069"/>
    </source>
</evidence>
<feature type="signal peptide" evidence="1">
    <location>
        <begin position="1"/>
        <end position="20"/>
    </location>
</feature>
<dbReference type="PANTHER" id="PTHR21163">
    <property type="entry name" value="PROTEIN G12"/>
    <property type="match status" value="1"/>
</dbReference>
<comment type="caution">
    <text evidence="2">The sequence shown here is derived from an EMBL/GenBank/DDBJ whole genome shotgun (WGS) entry which is preliminary data.</text>
</comment>